<evidence type="ECO:0000259" key="12">
    <source>
        <dbReference type="Pfam" id="PF14413"/>
    </source>
</evidence>
<dbReference type="InterPro" id="IPR025845">
    <property type="entry name" value="Thg1_C_dom"/>
</dbReference>
<evidence type="ECO:0000256" key="3">
    <source>
        <dbReference type="ARBA" id="ARBA00012511"/>
    </source>
</evidence>
<keyword evidence="8" id="KW-0547">Nucleotide-binding</keyword>
<evidence type="ECO:0000256" key="9">
    <source>
        <dbReference type="ARBA" id="ARBA00022842"/>
    </source>
</evidence>
<keyword evidence="6 13" id="KW-0548">Nucleotidyltransferase</keyword>
<dbReference type="InterPro" id="IPR007537">
    <property type="entry name" value="tRNAHis_GuaTrfase_Thg1"/>
</dbReference>
<feature type="domain" description="tRNAHis guanylyltransferase catalytic" evidence="11">
    <location>
        <begin position="26"/>
        <end position="148"/>
    </location>
</feature>
<evidence type="ECO:0000256" key="7">
    <source>
        <dbReference type="ARBA" id="ARBA00022723"/>
    </source>
</evidence>
<sequence length="275" mass="31713">MLDFFAWLPAADFVVGGNVRFDELDEKMRVFETAHDLCVLPGVFMVARLDGRCFTRLTKEVHAFERPFDVRFRDLMIATTEHLMDCGFRVVYGYTQSDEISLLFHPREDSFGRKTRKLNSILAGEASAKFSLLLGDLGAFDCRICELPNAEFVRDYFRWRNEDAHRNALNAHGYWSLRREGKDAAEATSAMQRLSVAQKNELLFQRGIHFNELPNWQKRGTGLYWETYAKEAVNQRTGEAVFAERRRIKVDYELPIKDAYSAFVLSLLEETSPGA</sequence>
<dbReference type="RefSeq" id="WP_193349354.1">
    <property type="nucleotide sequence ID" value="NZ_CBCSIP010000492.1"/>
</dbReference>
<accession>A0ABR9PPP9</accession>
<reference evidence="13 14" key="1">
    <citation type="submission" date="2020-02" db="EMBL/GenBank/DDBJ databases">
        <authorList>
            <person name="Babadi Z.K."/>
            <person name="Risdian C."/>
            <person name="Ebrahimipour G.H."/>
            <person name="Wink J."/>
        </authorList>
    </citation>
    <scope>NUCLEOTIDE SEQUENCE [LARGE SCALE GENOMIC DNA]</scope>
    <source>
        <strain evidence="13 14">ZKHCc1 1396</strain>
    </source>
</reference>
<dbReference type="EMBL" id="JAAIYO010000004">
    <property type="protein sequence ID" value="MBE4749895.1"/>
    <property type="molecule type" value="Genomic_DNA"/>
</dbReference>
<keyword evidence="4" id="KW-0808">Transferase</keyword>
<evidence type="ECO:0000256" key="2">
    <source>
        <dbReference type="ARBA" id="ARBA00010113"/>
    </source>
</evidence>
<dbReference type="InterPro" id="IPR024956">
    <property type="entry name" value="tRNAHis_GuaTrfase_cat"/>
</dbReference>
<feature type="domain" description="Thg1 C-terminal" evidence="12">
    <location>
        <begin position="153"/>
        <end position="237"/>
    </location>
</feature>
<keyword evidence="9" id="KW-0460">Magnesium</keyword>
<dbReference type="Pfam" id="PF04446">
    <property type="entry name" value="Thg1"/>
    <property type="match status" value="1"/>
</dbReference>
<evidence type="ECO:0000256" key="8">
    <source>
        <dbReference type="ARBA" id="ARBA00022741"/>
    </source>
</evidence>
<proteinExistence type="inferred from homology"/>
<dbReference type="Gene3D" id="3.30.70.3000">
    <property type="match status" value="1"/>
</dbReference>
<evidence type="ECO:0000256" key="4">
    <source>
        <dbReference type="ARBA" id="ARBA00022679"/>
    </source>
</evidence>
<evidence type="ECO:0000313" key="14">
    <source>
        <dbReference type="Proteomes" id="UP001516472"/>
    </source>
</evidence>
<comment type="cofactor">
    <cofactor evidence="1">
        <name>Mg(2+)</name>
        <dbReference type="ChEBI" id="CHEBI:18420"/>
    </cofactor>
</comment>
<comment type="caution">
    <text evidence="13">The sequence shown here is derived from an EMBL/GenBank/DDBJ whole genome shotgun (WGS) entry which is preliminary data.</text>
</comment>
<evidence type="ECO:0000313" key="13">
    <source>
        <dbReference type="EMBL" id="MBE4749895.1"/>
    </source>
</evidence>
<name>A0ABR9PPP9_9BACT</name>
<keyword evidence="10" id="KW-0342">GTP-binding</keyword>
<dbReference type="GO" id="GO:0016779">
    <property type="term" value="F:nucleotidyltransferase activity"/>
    <property type="evidence" value="ECO:0007669"/>
    <property type="project" value="UniProtKB-KW"/>
</dbReference>
<dbReference type="EC" id="2.7.7.79" evidence="3"/>
<keyword evidence="5" id="KW-0819">tRNA processing</keyword>
<comment type="similarity">
    <text evidence="2">Belongs to the tRNA(His) guanylyltransferase family.</text>
</comment>
<gene>
    <name evidence="13" type="ORF">G4177_17160</name>
</gene>
<evidence type="ECO:0000256" key="6">
    <source>
        <dbReference type="ARBA" id="ARBA00022695"/>
    </source>
</evidence>
<evidence type="ECO:0000256" key="5">
    <source>
        <dbReference type="ARBA" id="ARBA00022694"/>
    </source>
</evidence>
<evidence type="ECO:0000259" key="11">
    <source>
        <dbReference type="Pfam" id="PF04446"/>
    </source>
</evidence>
<evidence type="ECO:0000256" key="10">
    <source>
        <dbReference type="ARBA" id="ARBA00023134"/>
    </source>
</evidence>
<keyword evidence="14" id="KW-1185">Reference proteome</keyword>
<dbReference type="PANTHER" id="PTHR12729:SF6">
    <property type="entry name" value="TRNA(HIS) GUANYLYLTRANSFERASE-RELATED"/>
    <property type="match status" value="1"/>
</dbReference>
<dbReference type="PANTHER" id="PTHR12729">
    <property type="entry name" value="TRNA(HIS) GUANYLYLTRANSFERASE-RELATED"/>
    <property type="match status" value="1"/>
</dbReference>
<organism evidence="13 14">
    <name type="scientific">Corallococcus soli</name>
    <dbReference type="NCBI Taxonomy" id="2710757"/>
    <lineage>
        <taxon>Bacteria</taxon>
        <taxon>Pseudomonadati</taxon>
        <taxon>Myxococcota</taxon>
        <taxon>Myxococcia</taxon>
        <taxon>Myxococcales</taxon>
        <taxon>Cystobacterineae</taxon>
        <taxon>Myxococcaceae</taxon>
        <taxon>Corallococcus</taxon>
    </lineage>
</organism>
<dbReference type="Proteomes" id="UP001516472">
    <property type="component" value="Unassembled WGS sequence"/>
</dbReference>
<evidence type="ECO:0000256" key="1">
    <source>
        <dbReference type="ARBA" id="ARBA00001946"/>
    </source>
</evidence>
<dbReference type="InterPro" id="IPR038469">
    <property type="entry name" value="tRNAHis_GuaTrfase_Thg1_sf"/>
</dbReference>
<keyword evidence="7" id="KW-0479">Metal-binding</keyword>
<protein>
    <recommendedName>
        <fullName evidence="3">tRNA(His) guanylyltransferase</fullName>
        <ecNumber evidence="3">2.7.7.79</ecNumber>
    </recommendedName>
</protein>
<dbReference type="Pfam" id="PF14413">
    <property type="entry name" value="Thg1C"/>
    <property type="match status" value="1"/>
</dbReference>